<dbReference type="RefSeq" id="WP_053655213.1">
    <property type="nucleotide sequence ID" value="NZ_CP130472.1"/>
</dbReference>
<sequence length="272" mass="27595">MKKPKLVAAGVVLAVAVAAGVWALVAAGDEPDAGRPSAGTSAAATSPSTGASPAPAPTDPVGVLAAAAAKVDEQPYKLTLGTGGAGDGDATVLVWDPKARRGLETTSLKVPNGEVKIERLTTGPDVYVRVSAPDRRIPVWDGKTWWHVGAPGSPAANKGLDNTRLASTLTAPAKARQTGVREYAGTLDLRDSAAVLGSAVGGVLGDRAAAVPFTATVDDQGRLVRYRIELATEQSKTAQLDLTYSDFGLPVVADPPAADLVGENPPANIPGV</sequence>
<evidence type="ECO:0000313" key="4">
    <source>
        <dbReference type="Proteomes" id="UP001235874"/>
    </source>
</evidence>
<dbReference type="Proteomes" id="UP001235874">
    <property type="component" value="Chromosome"/>
</dbReference>
<reference evidence="3 4" key="1">
    <citation type="submission" date="2023-07" db="EMBL/GenBank/DDBJ databases">
        <title>Micromonospora profundi TRM 95458 converts glycerol to a new osmotic compound.</title>
        <authorList>
            <person name="Lu D."/>
        </authorList>
    </citation>
    <scope>NUCLEOTIDE SEQUENCE [LARGE SCALE GENOMIC DNA]</scope>
    <source>
        <strain evidence="3 4">TRM95458</strain>
    </source>
</reference>
<evidence type="ECO:0000256" key="2">
    <source>
        <dbReference type="SAM" id="SignalP"/>
    </source>
</evidence>
<dbReference type="EMBL" id="CP130472">
    <property type="protein sequence ID" value="WLS46048.1"/>
    <property type="molecule type" value="Genomic_DNA"/>
</dbReference>
<feature type="compositionally biased region" description="Low complexity" evidence="1">
    <location>
        <begin position="36"/>
        <end position="53"/>
    </location>
</feature>
<name>A0AAJ6L5L6_9ACTN</name>
<evidence type="ECO:0000313" key="3">
    <source>
        <dbReference type="EMBL" id="WLS46048.1"/>
    </source>
</evidence>
<accession>A0AAJ6L5L6</accession>
<evidence type="ECO:0000256" key="1">
    <source>
        <dbReference type="SAM" id="MobiDB-lite"/>
    </source>
</evidence>
<dbReference type="AlphaFoldDB" id="A0AAJ6L5L6"/>
<dbReference type="InterPro" id="IPR029046">
    <property type="entry name" value="LolA/LolB/LppX"/>
</dbReference>
<proteinExistence type="predicted"/>
<feature type="signal peptide" evidence="2">
    <location>
        <begin position="1"/>
        <end position="23"/>
    </location>
</feature>
<keyword evidence="4" id="KW-1185">Reference proteome</keyword>
<feature type="region of interest" description="Disordered" evidence="1">
    <location>
        <begin position="31"/>
        <end position="59"/>
    </location>
</feature>
<dbReference type="SUPFAM" id="SSF89392">
    <property type="entry name" value="Prokaryotic lipoproteins and lipoprotein localization factors"/>
    <property type="match status" value="1"/>
</dbReference>
<organism evidence="3 4">
    <name type="scientific">Micromonospora profundi</name>
    <dbReference type="NCBI Taxonomy" id="1420889"/>
    <lineage>
        <taxon>Bacteria</taxon>
        <taxon>Bacillati</taxon>
        <taxon>Actinomycetota</taxon>
        <taxon>Actinomycetes</taxon>
        <taxon>Micromonosporales</taxon>
        <taxon>Micromonosporaceae</taxon>
        <taxon>Micromonospora</taxon>
    </lineage>
</organism>
<gene>
    <name evidence="3" type="ORF">Q3V37_01800</name>
</gene>
<evidence type="ECO:0008006" key="5">
    <source>
        <dbReference type="Google" id="ProtNLM"/>
    </source>
</evidence>
<protein>
    <recommendedName>
        <fullName evidence="5">LppX_LprAFG lipoprotein</fullName>
    </recommendedName>
</protein>
<dbReference type="KEGG" id="mprn:Q3V37_01800"/>
<dbReference type="Gene3D" id="2.50.20.20">
    <property type="match status" value="1"/>
</dbReference>
<keyword evidence="2" id="KW-0732">Signal</keyword>
<feature type="chain" id="PRO_5042462511" description="LppX_LprAFG lipoprotein" evidence="2">
    <location>
        <begin position="24"/>
        <end position="272"/>
    </location>
</feature>